<dbReference type="EMBL" id="FOIT01000003">
    <property type="protein sequence ID" value="SEW01095.1"/>
    <property type="molecule type" value="Genomic_DNA"/>
</dbReference>
<accession>A0A662Z369</accession>
<organism evidence="2 3">
    <name type="scientific">Aliicoccus persicus</name>
    <dbReference type="NCBI Taxonomy" id="930138"/>
    <lineage>
        <taxon>Bacteria</taxon>
        <taxon>Bacillati</taxon>
        <taxon>Bacillota</taxon>
        <taxon>Bacilli</taxon>
        <taxon>Bacillales</taxon>
        <taxon>Staphylococcaceae</taxon>
        <taxon>Aliicoccus</taxon>
    </lineage>
</organism>
<sequence length="80" mass="9111">MNYSKLGLSILFISVLIYCTHIISASIYSYTLLESSWNQNLGIFNTALEEISIIPNFIIIIFILIGISLLIINFINNKNR</sequence>
<evidence type="ECO:0000313" key="2">
    <source>
        <dbReference type="EMBL" id="SEW01095.1"/>
    </source>
</evidence>
<dbReference type="AlphaFoldDB" id="A0A662Z369"/>
<keyword evidence="3" id="KW-1185">Reference proteome</keyword>
<reference evidence="2 3" key="1">
    <citation type="submission" date="2016-10" db="EMBL/GenBank/DDBJ databases">
        <authorList>
            <person name="Varghese N."/>
            <person name="Submissions S."/>
        </authorList>
    </citation>
    <scope>NUCLEOTIDE SEQUENCE [LARGE SCALE GENOMIC DNA]</scope>
    <source>
        <strain evidence="2 3">IBRC-M10081</strain>
    </source>
</reference>
<name>A0A662Z369_9STAP</name>
<evidence type="ECO:0000256" key="1">
    <source>
        <dbReference type="SAM" id="Phobius"/>
    </source>
</evidence>
<proteinExistence type="predicted"/>
<dbReference type="OrthoDB" id="2885479at2"/>
<keyword evidence="1" id="KW-0472">Membrane</keyword>
<dbReference type="RefSeq" id="WP_091474839.1">
    <property type="nucleotide sequence ID" value="NZ_FOIT01000003.1"/>
</dbReference>
<feature type="transmembrane region" description="Helical" evidence="1">
    <location>
        <begin position="53"/>
        <end position="75"/>
    </location>
</feature>
<feature type="transmembrane region" description="Helical" evidence="1">
    <location>
        <begin position="7"/>
        <end position="33"/>
    </location>
</feature>
<keyword evidence="1" id="KW-0812">Transmembrane</keyword>
<keyword evidence="1" id="KW-1133">Transmembrane helix</keyword>
<protein>
    <submittedName>
        <fullName evidence="2">Uncharacterized protein</fullName>
    </submittedName>
</protein>
<dbReference type="Proteomes" id="UP000243605">
    <property type="component" value="Unassembled WGS sequence"/>
</dbReference>
<gene>
    <name evidence="2" type="ORF">SAMN05192557_1209</name>
</gene>
<evidence type="ECO:0000313" key="3">
    <source>
        <dbReference type="Proteomes" id="UP000243605"/>
    </source>
</evidence>